<organism evidence="1 2">
    <name type="scientific">Clunio marinus</name>
    <dbReference type="NCBI Taxonomy" id="568069"/>
    <lineage>
        <taxon>Eukaryota</taxon>
        <taxon>Metazoa</taxon>
        <taxon>Ecdysozoa</taxon>
        <taxon>Arthropoda</taxon>
        <taxon>Hexapoda</taxon>
        <taxon>Insecta</taxon>
        <taxon>Pterygota</taxon>
        <taxon>Neoptera</taxon>
        <taxon>Endopterygota</taxon>
        <taxon>Diptera</taxon>
        <taxon>Nematocera</taxon>
        <taxon>Chironomoidea</taxon>
        <taxon>Chironomidae</taxon>
        <taxon>Clunio</taxon>
    </lineage>
</organism>
<gene>
    <name evidence="1" type="ORF">CLUMA_CG000630</name>
</gene>
<proteinExistence type="predicted"/>
<evidence type="ECO:0000313" key="1">
    <source>
        <dbReference type="EMBL" id="CRK86799.1"/>
    </source>
</evidence>
<protein>
    <submittedName>
        <fullName evidence="1">CLUMA_CG000630, isoform A</fullName>
    </submittedName>
</protein>
<reference evidence="1 2" key="1">
    <citation type="submission" date="2015-04" db="EMBL/GenBank/DDBJ databases">
        <authorList>
            <person name="Syromyatnikov M.Y."/>
            <person name="Popov V.N."/>
        </authorList>
    </citation>
    <scope>NUCLEOTIDE SEQUENCE [LARGE SCALE GENOMIC DNA]</scope>
</reference>
<evidence type="ECO:0000313" key="2">
    <source>
        <dbReference type="Proteomes" id="UP000183832"/>
    </source>
</evidence>
<dbReference type="AlphaFoldDB" id="A0A1J1HFQ0"/>
<name>A0A1J1HFQ0_9DIPT</name>
<sequence length="60" mass="7037">MRSTSREMCLNKTFNRKTQHKQQQGKLCVEALNISFLHSPPTQYSCLRREELVMHETAIS</sequence>
<keyword evidence="2" id="KW-1185">Reference proteome</keyword>
<dbReference type="Proteomes" id="UP000183832">
    <property type="component" value="Unassembled WGS sequence"/>
</dbReference>
<dbReference type="EMBL" id="CVRI01000002">
    <property type="protein sequence ID" value="CRK86799.1"/>
    <property type="molecule type" value="Genomic_DNA"/>
</dbReference>
<accession>A0A1J1HFQ0</accession>